<comment type="caution">
    <text evidence="2">The sequence shown here is derived from an EMBL/GenBank/DDBJ whole genome shotgun (WGS) entry which is preliminary data.</text>
</comment>
<keyword evidence="3" id="KW-1185">Reference proteome</keyword>
<protein>
    <submittedName>
        <fullName evidence="2">Uncharacterized protein</fullName>
    </submittedName>
</protein>
<sequence length="183" mass="20245">MLPKFFKYIFSVLAMAFILNACTEDVNFSQADDLEVEPTLASSIFYFESTEEVINLAGSGAFYTEDFTFEAFSEAFVADRILDGVITYQLENSTSKQIDLEIEFLDANGNTIDSEFFSIQPEPAPITEIQVAYGDGGKSLDILRNTRTIRVNGSNLGDDTSISSQPEPKIILRSSAAFTVKLQ</sequence>
<accession>A0ABX1GTG5</accession>
<keyword evidence="1" id="KW-0732">Signal</keyword>
<gene>
    <name evidence="2" type="ORF">HCU67_14910</name>
</gene>
<feature type="chain" id="PRO_5046403658" evidence="1">
    <location>
        <begin position="24"/>
        <end position="183"/>
    </location>
</feature>
<evidence type="ECO:0000313" key="3">
    <source>
        <dbReference type="Proteomes" id="UP000718451"/>
    </source>
</evidence>
<name>A0ABX1GTG5_9FLAO</name>
<proteinExistence type="predicted"/>
<dbReference type="Proteomes" id="UP000718451">
    <property type="component" value="Unassembled WGS sequence"/>
</dbReference>
<evidence type="ECO:0000313" key="2">
    <source>
        <dbReference type="EMBL" id="NKI33245.1"/>
    </source>
</evidence>
<evidence type="ECO:0000256" key="1">
    <source>
        <dbReference type="SAM" id="SignalP"/>
    </source>
</evidence>
<feature type="signal peptide" evidence="1">
    <location>
        <begin position="1"/>
        <end position="23"/>
    </location>
</feature>
<organism evidence="2 3">
    <name type="scientific">Croceivirga thetidis</name>
    <dbReference type="NCBI Taxonomy" id="2721623"/>
    <lineage>
        <taxon>Bacteria</taxon>
        <taxon>Pseudomonadati</taxon>
        <taxon>Bacteroidota</taxon>
        <taxon>Flavobacteriia</taxon>
        <taxon>Flavobacteriales</taxon>
        <taxon>Flavobacteriaceae</taxon>
        <taxon>Croceivirga</taxon>
    </lineage>
</organism>
<reference evidence="2 3" key="1">
    <citation type="submission" date="2020-04" db="EMBL/GenBank/DDBJ databases">
        <authorList>
            <person name="Yoon J."/>
        </authorList>
    </citation>
    <scope>NUCLEOTIDE SEQUENCE [LARGE SCALE GENOMIC DNA]</scope>
    <source>
        <strain evidence="2 3">DJ-13</strain>
    </source>
</reference>
<dbReference type="EMBL" id="JAAWWL010000002">
    <property type="protein sequence ID" value="NKI33245.1"/>
    <property type="molecule type" value="Genomic_DNA"/>
</dbReference>